<keyword evidence="18 32" id="KW-1133">Transmembrane helix</keyword>
<evidence type="ECO:0000313" key="33">
    <source>
        <dbReference type="EMBL" id="ELT89305.1"/>
    </source>
</evidence>
<evidence type="ECO:0000256" key="20">
    <source>
        <dbReference type="ARBA" id="ARBA00023055"/>
    </source>
</evidence>
<keyword evidence="23" id="KW-1015">Disulfide bond</keyword>
<evidence type="ECO:0000256" key="13">
    <source>
        <dbReference type="ARBA" id="ARBA00022475"/>
    </source>
</evidence>
<dbReference type="GO" id="GO:0016324">
    <property type="term" value="C:apical plasma membrane"/>
    <property type="evidence" value="ECO:0007669"/>
    <property type="project" value="UniProtKB-SubCell"/>
</dbReference>
<evidence type="ECO:0000313" key="35">
    <source>
        <dbReference type="Proteomes" id="UP000014760"/>
    </source>
</evidence>
<evidence type="ECO:0000256" key="29">
    <source>
        <dbReference type="ARBA" id="ARBA00031821"/>
    </source>
</evidence>
<dbReference type="GO" id="GO:0019915">
    <property type="term" value="P:lipid storage"/>
    <property type="evidence" value="ECO:0007669"/>
    <property type="project" value="TreeGrafter"/>
</dbReference>
<reference evidence="33 35" key="2">
    <citation type="journal article" date="2013" name="Nature">
        <title>Insights into bilaterian evolution from three spiralian genomes.</title>
        <authorList>
            <person name="Simakov O."/>
            <person name="Marletaz F."/>
            <person name="Cho S.J."/>
            <person name="Edsinger-Gonzales E."/>
            <person name="Havlak P."/>
            <person name="Hellsten U."/>
            <person name="Kuo D.H."/>
            <person name="Larsson T."/>
            <person name="Lv J."/>
            <person name="Arendt D."/>
            <person name="Savage R."/>
            <person name="Osoegawa K."/>
            <person name="de Jong P."/>
            <person name="Grimwood J."/>
            <person name="Chapman J.A."/>
            <person name="Shapiro H."/>
            <person name="Aerts A."/>
            <person name="Otillar R.P."/>
            <person name="Terry A.Y."/>
            <person name="Boore J.L."/>
            <person name="Grigoriev I.V."/>
            <person name="Lindberg D.R."/>
            <person name="Seaver E.C."/>
            <person name="Weisblat D.A."/>
            <person name="Putnam N.H."/>
            <person name="Rokhsar D.S."/>
        </authorList>
    </citation>
    <scope>NUCLEOTIDE SEQUENCE</scope>
    <source>
        <strain evidence="33 35">I ESC-2004</strain>
    </source>
</reference>
<comment type="catalytic activity">
    <reaction evidence="4">
        <text>tetradecanoate(out) = tetradecanoate(in)</text>
        <dbReference type="Rhea" id="RHEA:45252"/>
        <dbReference type="ChEBI" id="CHEBI:30807"/>
    </reaction>
    <physiologicalReaction direction="left-to-right" evidence="4">
        <dbReference type="Rhea" id="RHEA:45253"/>
    </physiologicalReaction>
</comment>
<comment type="catalytic activity">
    <reaction evidence="5">
        <text>butanoate(out) = butanoate(in)</text>
        <dbReference type="Rhea" id="RHEA:45248"/>
        <dbReference type="ChEBI" id="CHEBI:17968"/>
    </reaction>
    <physiologicalReaction direction="left-to-right" evidence="5">
        <dbReference type="Rhea" id="RHEA:45249"/>
    </physiologicalReaction>
</comment>
<keyword evidence="21 32" id="KW-0472">Membrane</keyword>
<evidence type="ECO:0000256" key="15">
    <source>
        <dbReference type="ARBA" id="ARBA00022692"/>
    </source>
</evidence>
<dbReference type="GO" id="GO:0034383">
    <property type="term" value="P:low-density lipoprotein particle clearance"/>
    <property type="evidence" value="ECO:0007669"/>
    <property type="project" value="TreeGrafter"/>
</dbReference>
<evidence type="ECO:0000256" key="16">
    <source>
        <dbReference type="ARBA" id="ARBA00022843"/>
    </source>
</evidence>
<evidence type="ECO:0000256" key="18">
    <source>
        <dbReference type="ARBA" id="ARBA00022989"/>
    </source>
</evidence>
<evidence type="ECO:0000256" key="8">
    <source>
        <dbReference type="ARBA" id="ARBA00004555"/>
    </source>
</evidence>
<evidence type="ECO:0000256" key="2">
    <source>
        <dbReference type="ARBA" id="ARBA00000626"/>
    </source>
</evidence>
<comment type="subcellular location">
    <subcellularLocation>
        <location evidence="6">Apical cell membrane</location>
    </subcellularLocation>
    <subcellularLocation>
        <location evidence="9">Cell membrane</location>
        <topology evidence="9">Multi-pass membrane protein</topology>
    </subcellularLocation>
    <subcellularLocation>
        <location evidence="8">Golgi apparatus</location>
    </subcellularLocation>
    <subcellularLocation>
        <location evidence="7">Membrane raft</location>
    </subcellularLocation>
</comment>
<evidence type="ECO:0000256" key="7">
    <source>
        <dbReference type="ARBA" id="ARBA00004285"/>
    </source>
</evidence>
<evidence type="ECO:0000256" key="32">
    <source>
        <dbReference type="SAM" id="Phobius"/>
    </source>
</evidence>
<evidence type="ECO:0000256" key="22">
    <source>
        <dbReference type="ARBA" id="ARBA00023139"/>
    </source>
</evidence>
<keyword evidence="13" id="KW-1003">Cell membrane</keyword>
<keyword evidence="17" id="KW-0130">Cell adhesion</keyword>
<dbReference type="PANTHER" id="PTHR11923:SF12">
    <property type="entry name" value="PLATELET GLYCOPROTEIN 4"/>
    <property type="match status" value="1"/>
</dbReference>
<evidence type="ECO:0000256" key="28">
    <source>
        <dbReference type="ARBA" id="ARBA00029966"/>
    </source>
</evidence>
<dbReference type="EMBL" id="KB311417">
    <property type="protein sequence ID" value="ELT89305.1"/>
    <property type="molecule type" value="Genomic_DNA"/>
</dbReference>
<dbReference type="AlphaFoldDB" id="R7T6Y7"/>
<dbReference type="PRINTS" id="PR01609">
    <property type="entry name" value="CD36FAMILY"/>
</dbReference>
<reference evidence="35" key="1">
    <citation type="submission" date="2012-12" db="EMBL/GenBank/DDBJ databases">
        <authorList>
            <person name="Hellsten U."/>
            <person name="Grimwood J."/>
            <person name="Chapman J.A."/>
            <person name="Shapiro H."/>
            <person name="Aerts A."/>
            <person name="Otillar R.P."/>
            <person name="Terry A.Y."/>
            <person name="Boore J.L."/>
            <person name="Simakov O."/>
            <person name="Marletaz F."/>
            <person name="Cho S.-J."/>
            <person name="Edsinger-Gonzales E."/>
            <person name="Havlak P."/>
            <person name="Kuo D.-H."/>
            <person name="Larsson T."/>
            <person name="Lv J."/>
            <person name="Arendt D."/>
            <person name="Savage R."/>
            <person name="Osoegawa K."/>
            <person name="de Jong P."/>
            <person name="Lindberg D.R."/>
            <person name="Seaver E.C."/>
            <person name="Weisblat D.A."/>
            <person name="Putnam N.H."/>
            <person name="Grigoriev I.V."/>
            <person name="Rokhsar D.S."/>
        </authorList>
    </citation>
    <scope>NUCLEOTIDE SEQUENCE</scope>
    <source>
        <strain evidence="35">I ESC-2004</strain>
    </source>
</reference>
<proteinExistence type="inferred from homology"/>
<protein>
    <recommendedName>
        <fullName evidence="11">Platelet glycoprotein 4</fullName>
    </recommendedName>
    <alternativeName>
        <fullName evidence="31">Glycoprotein IIIb</fullName>
    </alternativeName>
    <alternativeName>
        <fullName evidence="29">PAS IV</fullName>
    </alternativeName>
    <alternativeName>
        <fullName evidence="30">PAS-4</fullName>
    </alternativeName>
    <alternativeName>
        <fullName evidence="28">Platelet glycoprotein IV</fullName>
    </alternativeName>
</protein>
<dbReference type="InterPro" id="IPR002159">
    <property type="entry name" value="CD36_fam"/>
</dbReference>
<evidence type="ECO:0000313" key="34">
    <source>
        <dbReference type="EnsemblMetazoa" id="CapteP178424"/>
    </source>
</evidence>
<dbReference type="GO" id="GO:0007155">
    <property type="term" value="P:cell adhesion"/>
    <property type="evidence" value="ECO:0007669"/>
    <property type="project" value="UniProtKB-KW"/>
</dbReference>
<comment type="catalytic activity">
    <reaction evidence="2">
        <text>(9Z)-octadecenoate(out) = (9Z)-octadecenoate(in)</text>
        <dbReference type="Rhea" id="RHEA:33655"/>
        <dbReference type="ChEBI" id="CHEBI:30823"/>
    </reaction>
    <physiologicalReaction direction="left-to-right" evidence="2">
        <dbReference type="Rhea" id="RHEA:33656"/>
    </physiologicalReaction>
</comment>
<name>R7T6Y7_CAPTE</name>
<dbReference type="GO" id="GO:0005901">
    <property type="term" value="C:caveola"/>
    <property type="evidence" value="ECO:0007669"/>
    <property type="project" value="TreeGrafter"/>
</dbReference>
<evidence type="ECO:0000256" key="9">
    <source>
        <dbReference type="ARBA" id="ARBA00004651"/>
    </source>
</evidence>
<evidence type="ECO:0000256" key="12">
    <source>
        <dbReference type="ARBA" id="ARBA00022448"/>
    </source>
</evidence>
<dbReference type="GO" id="GO:0005041">
    <property type="term" value="F:low-density lipoprotein particle receptor activity"/>
    <property type="evidence" value="ECO:0007669"/>
    <property type="project" value="TreeGrafter"/>
</dbReference>
<dbReference type="Proteomes" id="UP000014760">
    <property type="component" value="Unassembled WGS sequence"/>
</dbReference>
<keyword evidence="24" id="KW-0675">Receptor</keyword>
<evidence type="ECO:0000256" key="1">
    <source>
        <dbReference type="ARBA" id="ARBA00000542"/>
    </source>
</evidence>
<evidence type="ECO:0000256" key="19">
    <source>
        <dbReference type="ARBA" id="ARBA00023034"/>
    </source>
</evidence>
<dbReference type="PANTHER" id="PTHR11923">
    <property type="entry name" value="SCAVENGER RECEPTOR CLASS B TYPE-1 SR-B1"/>
    <property type="match status" value="1"/>
</dbReference>
<keyword evidence="22" id="KW-0564">Palmitate</keyword>
<dbReference type="GO" id="GO:0005044">
    <property type="term" value="F:scavenger receptor activity"/>
    <property type="evidence" value="ECO:0007669"/>
    <property type="project" value="TreeGrafter"/>
</dbReference>
<evidence type="ECO:0000256" key="3">
    <source>
        <dbReference type="ARBA" id="ARBA00000934"/>
    </source>
</evidence>
<evidence type="ECO:0000256" key="14">
    <source>
        <dbReference type="ARBA" id="ARBA00022499"/>
    </source>
</evidence>
<comment type="catalytic activity">
    <reaction evidence="27">
        <text>tetracosanoate(out) = tetracosanoate(in)</text>
        <dbReference type="Rhea" id="RHEA:45260"/>
        <dbReference type="ChEBI" id="CHEBI:31014"/>
    </reaction>
    <physiologicalReaction direction="left-to-right" evidence="27">
        <dbReference type="Rhea" id="RHEA:45261"/>
    </physiologicalReaction>
</comment>
<dbReference type="GO" id="GO:0005794">
    <property type="term" value="C:Golgi apparatus"/>
    <property type="evidence" value="ECO:0007669"/>
    <property type="project" value="UniProtKB-SubCell"/>
</dbReference>
<dbReference type="PRINTS" id="PR01610">
    <property type="entry name" value="CD36ANTIGEN"/>
</dbReference>
<evidence type="ECO:0000256" key="27">
    <source>
        <dbReference type="ARBA" id="ARBA00023949"/>
    </source>
</evidence>
<dbReference type="GO" id="GO:0006898">
    <property type="term" value="P:receptor-mediated endocytosis"/>
    <property type="evidence" value="ECO:0007669"/>
    <property type="project" value="TreeGrafter"/>
</dbReference>
<evidence type="ECO:0000256" key="26">
    <source>
        <dbReference type="ARBA" id="ARBA00023288"/>
    </source>
</evidence>
<keyword evidence="35" id="KW-1185">Reference proteome</keyword>
<keyword evidence="15 32" id="KW-0812">Transmembrane</keyword>
<dbReference type="EMBL" id="AMQN01003274">
    <property type="status" value="NOT_ANNOTATED_CDS"/>
    <property type="molecule type" value="Genomic_DNA"/>
</dbReference>
<evidence type="ECO:0000256" key="17">
    <source>
        <dbReference type="ARBA" id="ARBA00022889"/>
    </source>
</evidence>
<comment type="catalytic activity">
    <reaction evidence="1">
        <text>(9Z,12Z)-octadecadienoate(out) = (9Z,12Z)-octadecadienoate(in)</text>
        <dbReference type="Rhea" id="RHEA:45264"/>
        <dbReference type="ChEBI" id="CHEBI:30245"/>
    </reaction>
    <physiologicalReaction direction="left-to-right" evidence="1">
        <dbReference type="Rhea" id="RHEA:45265"/>
    </physiologicalReaction>
</comment>
<dbReference type="GO" id="GO:0030169">
    <property type="term" value="F:low-density lipoprotein particle binding"/>
    <property type="evidence" value="ECO:0007669"/>
    <property type="project" value="TreeGrafter"/>
</dbReference>
<accession>R7T6Y7</accession>
<keyword evidence="14" id="KW-1017">Isopeptide bond</keyword>
<keyword evidence="16" id="KW-0832">Ubl conjugation</keyword>
<dbReference type="GO" id="GO:0009986">
    <property type="term" value="C:cell surface"/>
    <property type="evidence" value="ECO:0007669"/>
    <property type="project" value="TreeGrafter"/>
</dbReference>
<dbReference type="HOGENOM" id="CLU_019853_3_0_1"/>
<evidence type="ECO:0000256" key="5">
    <source>
        <dbReference type="ARBA" id="ARBA00001892"/>
    </source>
</evidence>
<evidence type="ECO:0000256" key="24">
    <source>
        <dbReference type="ARBA" id="ARBA00023170"/>
    </source>
</evidence>
<evidence type="ECO:0000256" key="4">
    <source>
        <dbReference type="ARBA" id="ARBA00000996"/>
    </source>
</evidence>
<dbReference type="OMA" id="DVFGMRP"/>
<dbReference type="GO" id="GO:0044539">
    <property type="term" value="P:long-chain fatty acid import into cell"/>
    <property type="evidence" value="ECO:0007669"/>
    <property type="project" value="TreeGrafter"/>
</dbReference>
<evidence type="ECO:0000256" key="21">
    <source>
        <dbReference type="ARBA" id="ARBA00023136"/>
    </source>
</evidence>
<dbReference type="GO" id="GO:0042953">
    <property type="term" value="P:lipoprotein transport"/>
    <property type="evidence" value="ECO:0007669"/>
    <property type="project" value="TreeGrafter"/>
</dbReference>
<evidence type="ECO:0000256" key="11">
    <source>
        <dbReference type="ARBA" id="ARBA00020772"/>
    </source>
</evidence>
<evidence type="ECO:0000256" key="25">
    <source>
        <dbReference type="ARBA" id="ARBA00023180"/>
    </source>
</evidence>
<evidence type="ECO:0000256" key="23">
    <source>
        <dbReference type="ARBA" id="ARBA00023157"/>
    </source>
</evidence>
<dbReference type="EnsemblMetazoa" id="CapteT178424">
    <property type="protein sequence ID" value="CapteP178424"/>
    <property type="gene ID" value="CapteG178424"/>
</dbReference>
<dbReference type="GO" id="GO:0150094">
    <property type="term" value="P:amyloid-beta clearance by cellular catabolic process"/>
    <property type="evidence" value="ECO:0007669"/>
    <property type="project" value="TreeGrafter"/>
</dbReference>
<feature type="transmembrane region" description="Helical" evidence="32">
    <location>
        <begin position="440"/>
        <end position="464"/>
    </location>
</feature>
<dbReference type="OrthoDB" id="18585at2759"/>
<keyword evidence="19" id="KW-0333">Golgi apparatus</keyword>
<keyword evidence="20" id="KW-0445">Lipid transport</keyword>
<dbReference type="Pfam" id="PF01130">
    <property type="entry name" value="CD36"/>
    <property type="match status" value="1"/>
</dbReference>
<dbReference type="InterPro" id="IPR005428">
    <property type="entry name" value="CD36/SCARB1/SNMP1"/>
</dbReference>
<evidence type="ECO:0000256" key="31">
    <source>
        <dbReference type="ARBA" id="ARBA00032780"/>
    </source>
</evidence>
<organism evidence="33">
    <name type="scientific">Capitella teleta</name>
    <name type="common">Polychaete worm</name>
    <dbReference type="NCBI Taxonomy" id="283909"/>
    <lineage>
        <taxon>Eukaryota</taxon>
        <taxon>Metazoa</taxon>
        <taxon>Spiralia</taxon>
        <taxon>Lophotrochozoa</taxon>
        <taxon>Annelida</taxon>
        <taxon>Polychaeta</taxon>
        <taxon>Sedentaria</taxon>
        <taxon>Scolecida</taxon>
        <taxon>Capitellidae</taxon>
        <taxon>Capitella</taxon>
    </lineage>
</organism>
<keyword evidence="26" id="KW-0449">Lipoprotein</keyword>
<comment type="catalytic activity">
    <reaction evidence="3">
        <text>hexadecanoate(out) = hexadecanoate(in)</text>
        <dbReference type="Rhea" id="RHEA:45256"/>
        <dbReference type="ChEBI" id="CHEBI:7896"/>
    </reaction>
    <physiologicalReaction direction="left-to-right" evidence="3">
        <dbReference type="Rhea" id="RHEA:45257"/>
    </physiologicalReaction>
</comment>
<keyword evidence="25" id="KW-0325">Glycoprotein</keyword>
<evidence type="ECO:0000256" key="30">
    <source>
        <dbReference type="ARBA" id="ARBA00032188"/>
    </source>
</evidence>
<evidence type="ECO:0000256" key="6">
    <source>
        <dbReference type="ARBA" id="ARBA00004221"/>
    </source>
</evidence>
<gene>
    <name evidence="33" type="ORF">CAPTEDRAFT_178424</name>
</gene>
<sequence>MWAFIALAVIGVILVITGGVLIPVFHKVIHNKIEKGVMLKNDSDAFHTWRDPPAKVYMNFYVYDIVNRAEIMKNGSKPVLEQKGPYVYEEIRNKEKVHFSANGTLLSYMETKSYVFVPSKSNGSETDKFTGLNLLFVSFPTSFQYFISYMLSITDEELMQEFSVESYIFGYEDHLLKKFQDFCLKIFKRKCSLIEDRVGLFATGNGTADGVYSIHTGSDNISSISSIETWNGNRTLNFWNTSYCNMINGSVGTDWHPFIEDDERLYLFSSDICRSIYLTKTSAYSLNDKIHVKRFSPPADVFADPRENPDNRGFCTGKCLKAGVIDVRKCKSGIPVVMSLPHFFNGDKEYQTDVIGMKPDEKKHQTLIDVEPLTGAVFNARKRLQINMRITHSNVVSASKKLKDGIIFPLLWLEEEATITNTGVDDFVKQVYRPMKMTTAIHWGILGLGVLLLLVAIVVIIVIVSRRKKDGSERSDLITHVDEGDQ</sequence>
<reference evidence="34" key="3">
    <citation type="submission" date="2015-06" db="UniProtKB">
        <authorList>
            <consortium name="EnsemblMetazoa"/>
        </authorList>
    </citation>
    <scope>IDENTIFICATION</scope>
</reference>
<evidence type="ECO:0000256" key="10">
    <source>
        <dbReference type="ARBA" id="ARBA00010532"/>
    </source>
</evidence>
<dbReference type="STRING" id="283909.R7T6Y7"/>
<comment type="similarity">
    <text evidence="10">Belongs to the CD36 family.</text>
</comment>
<keyword evidence="12" id="KW-0813">Transport</keyword>